<gene>
    <name evidence="1" type="ORF">HMPREF0731_4620</name>
</gene>
<organism evidence="1 2">
    <name type="scientific">Pseudoroseomonas cervicalis ATCC 49957</name>
    <dbReference type="NCBI Taxonomy" id="525371"/>
    <lineage>
        <taxon>Bacteria</taxon>
        <taxon>Pseudomonadati</taxon>
        <taxon>Pseudomonadota</taxon>
        <taxon>Alphaproteobacteria</taxon>
        <taxon>Acetobacterales</taxon>
        <taxon>Roseomonadaceae</taxon>
        <taxon>Roseomonas</taxon>
    </lineage>
</organism>
<evidence type="ECO:0000313" key="1">
    <source>
        <dbReference type="EMBL" id="EFH09160.1"/>
    </source>
</evidence>
<comment type="caution">
    <text evidence="1">The sequence shown here is derived from an EMBL/GenBank/DDBJ whole genome shotgun (WGS) entry which is preliminary data.</text>
</comment>
<dbReference type="HOGENOM" id="CLU_3177497_0_0_5"/>
<accession>D5RU58</accession>
<dbReference type="AlphaFoldDB" id="D5RU58"/>
<keyword evidence="2" id="KW-1185">Reference proteome</keyword>
<feature type="non-terminal residue" evidence="1">
    <location>
        <position position="1"/>
    </location>
</feature>
<protein>
    <submittedName>
        <fullName evidence="1">Uncharacterized protein</fullName>
    </submittedName>
</protein>
<proteinExistence type="predicted"/>
<dbReference type="Proteomes" id="UP000005324">
    <property type="component" value="Unassembled WGS sequence"/>
</dbReference>
<name>D5RU58_9PROT</name>
<dbReference type="EMBL" id="ADVL01000933">
    <property type="protein sequence ID" value="EFH09160.1"/>
    <property type="molecule type" value="Genomic_DNA"/>
</dbReference>
<evidence type="ECO:0000313" key="2">
    <source>
        <dbReference type="Proteomes" id="UP000005324"/>
    </source>
</evidence>
<sequence>PRVARIAALVLPVALAALVSTDLGNRMVWFALGLSLSLGVVARRAG</sequence>
<reference evidence="1 2" key="1">
    <citation type="submission" date="2010-04" db="EMBL/GenBank/DDBJ databases">
        <authorList>
            <person name="Qin X."/>
            <person name="Bachman B."/>
            <person name="Battles P."/>
            <person name="Bell A."/>
            <person name="Bess C."/>
            <person name="Bickham C."/>
            <person name="Chaboub L."/>
            <person name="Chen D."/>
            <person name="Coyle M."/>
            <person name="Deiros D.R."/>
            <person name="Dinh H."/>
            <person name="Forbes L."/>
            <person name="Fowler G."/>
            <person name="Francisco L."/>
            <person name="Fu Q."/>
            <person name="Gubbala S."/>
            <person name="Hale W."/>
            <person name="Han Y."/>
            <person name="Hemphill L."/>
            <person name="Highlander S.K."/>
            <person name="Hirani K."/>
            <person name="Hogues M."/>
            <person name="Jackson L."/>
            <person name="Jakkamsetti A."/>
            <person name="Javaid M."/>
            <person name="Jiang H."/>
            <person name="Korchina V."/>
            <person name="Kovar C."/>
            <person name="Lara F."/>
            <person name="Lee S."/>
            <person name="Mata R."/>
            <person name="Mathew T."/>
            <person name="Moen C."/>
            <person name="Morales K."/>
            <person name="Munidasa M."/>
            <person name="Nazareth L."/>
            <person name="Ngo R."/>
            <person name="Nguyen L."/>
            <person name="Okwuonu G."/>
            <person name="Ongeri F."/>
            <person name="Patil S."/>
            <person name="Petrosino J."/>
            <person name="Pham C."/>
            <person name="Pham P."/>
            <person name="Pu L.-L."/>
            <person name="Puazo M."/>
            <person name="Raj R."/>
            <person name="Reid J."/>
            <person name="Rouhana J."/>
            <person name="Saada N."/>
            <person name="Shang Y."/>
            <person name="Simmons D."/>
            <person name="Thornton R."/>
            <person name="Warren J."/>
            <person name="Weissenberger G."/>
            <person name="Zhang J."/>
            <person name="Zhang L."/>
            <person name="Zhou C."/>
            <person name="Zhu D."/>
            <person name="Muzny D."/>
            <person name="Worley K."/>
            <person name="Gibbs R."/>
        </authorList>
    </citation>
    <scope>NUCLEOTIDE SEQUENCE [LARGE SCALE GENOMIC DNA]</scope>
    <source>
        <strain evidence="1 2">ATCC 49957</strain>
    </source>
</reference>